<proteinExistence type="predicted"/>
<evidence type="ECO:0000256" key="1">
    <source>
        <dbReference type="SAM" id="MobiDB-lite"/>
    </source>
</evidence>
<keyword evidence="3" id="KW-1185">Reference proteome</keyword>
<protein>
    <recommendedName>
        <fullName evidence="4">Secreted protein</fullName>
    </recommendedName>
</protein>
<reference evidence="2 3" key="1">
    <citation type="submission" date="2024-04" db="EMBL/GenBank/DDBJ databases">
        <authorList>
            <person name="Fracassetti M."/>
        </authorList>
    </citation>
    <scope>NUCLEOTIDE SEQUENCE [LARGE SCALE GENOMIC DNA]</scope>
</reference>
<dbReference type="AlphaFoldDB" id="A0AAV2FPK5"/>
<sequence length="74" mass="8371">MVLAAFFFSFTSHLNDQVLPAFSNRSTATVATIRTRISSRSLTVRASTAQNPKDDDDDDSPTLWRIHLPECHHR</sequence>
<gene>
    <name evidence="2" type="ORF">LTRI10_LOCUS40415</name>
</gene>
<feature type="region of interest" description="Disordered" evidence="1">
    <location>
        <begin position="42"/>
        <end position="62"/>
    </location>
</feature>
<name>A0AAV2FPK5_9ROSI</name>
<evidence type="ECO:0008006" key="4">
    <source>
        <dbReference type="Google" id="ProtNLM"/>
    </source>
</evidence>
<evidence type="ECO:0000313" key="3">
    <source>
        <dbReference type="Proteomes" id="UP001497516"/>
    </source>
</evidence>
<evidence type="ECO:0000313" key="2">
    <source>
        <dbReference type="EMBL" id="CAL1400275.1"/>
    </source>
</evidence>
<organism evidence="2 3">
    <name type="scientific">Linum trigynum</name>
    <dbReference type="NCBI Taxonomy" id="586398"/>
    <lineage>
        <taxon>Eukaryota</taxon>
        <taxon>Viridiplantae</taxon>
        <taxon>Streptophyta</taxon>
        <taxon>Embryophyta</taxon>
        <taxon>Tracheophyta</taxon>
        <taxon>Spermatophyta</taxon>
        <taxon>Magnoliopsida</taxon>
        <taxon>eudicotyledons</taxon>
        <taxon>Gunneridae</taxon>
        <taxon>Pentapetalae</taxon>
        <taxon>rosids</taxon>
        <taxon>fabids</taxon>
        <taxon>Malpighiales</taxon>
        <taxon>Linaceae</taxon>
        <taxon>Linum</taxon>
    </lineage>
</organism>
<dbReference type="EMBL" id="OZ034820">
    <property type="protein sequence ID" value="CAL1400275.1"/>
    <property type="molecule type" value="Genomic_DNA"/>
</dbReference>
<dbReference type="Proteomes" id="UP001497516">
    <property type="component" value="Chromosome 7"/>
</dbReference>
<feature type="compositionally biased region" description="Polar residues" evidence="1">
    <location>
        <begin position="42"/>
        <end position="51"/>
    </location>
</feature>
<accession>A0AAV2FPK5</accession>